<dbReference type="Proteomes" id="UP000095280">
    <property type="component" value="Unplaced"/>
</dbReference>
<feature type="compositionally biased region" description="Basic and acidic residues" evidence="10">
    <location>
        <begin position="68"/>
        <end position="82"/>
    </location>
</feature>
<name>A0A1I8HDB9_9PLAT</name>
<feature type="domain" description="FANCI solenoid 4" evidence="11">
    <location>
        <begin position="9"/>
        <end position="134"/>
    </location>
</feature>
<keyword evidence="9" id="KW-0175">Coiled coil</keyword>
<dbReference type="GO" id="GO:0007030">
    <property type="term" value="P:Golgi organization"/>
    <property type="evidence" value="ECO:0007669"/>
    <property type="project" value="TreeGrafter"/>
</dbReference>
<evidence type="ECO:0000256" key="4">
    <source>
        <dbReference type="ARBA" id="ARBA00022448"/>
    </source>
</evidence>
<feature type="region of interest" description="Disordered" evidence="10">
    <location>
        <begin position="599"/>
        <end position="625"/>
    </location>
</feature>
<evidence type="ECO:0000256" key="9">
    <source>
        <dbReference type="SAM" id="Coils"/>
    </source>
</evidence>
<keyword evidence="5" id="KW-0653">Protein transport</keyword>
<organism evidence="12 13">
    <name type="scientific">Macrostomum lignano</name>
    <dbReference type="NCBI Taxonomy" id="282301"/>
    <lineage>
        <taxon>Eukaryota</taxon>
        <taxon>Metazoa</taxon>
        <taxon>Spiralia</taxon>
        <taxon>Lophotrochozoa</taxon>
        <taxon>Platyhelminthes</taxon>
        <taxon>Rhabditophora</taxon>
        <taxon>Macrostomorpha</taxon>
        <taxon>Macrostomida</taxon>
        <taxon>Macrostomidae</taxon>
        <taxon>Macrostomum</taxon>
    </lineage>
</organism>
<keyword evidence="4" id="KW-0813">Transport</keyword>
<evidence type="ECO:0000256" key="10">
    <source>
        <dbReference type="SAM" id="MobiDB-lite"/>
    </source>
</evidence>
<feature type="compositionally biased region" description="Low complexity" evidence="10">
    <location>
        <begin position="599"/>
        <end position="608"/>
    </location>
</feature>
<evidence type="ECO:0000313" key="13">
    <source>
        <dbReference type="WBParaSite" id="maker-uti_cns_0005427-snap-gene-0.2-mRNA-1"/>
    </source>
</evidence>
<dbReference type="PANTHER" id="PTHR21443:SF0">
    <property type="entry name" value="CONSERVED OLIGOMERIC GOLGI COMPLEX SUBUNIT 7"/>
    <property type="match status" value="1"/>
</dbReference>
<evidence type="ECO:0000256" key="1">
    <source>
        <dbReference type="ARBA" id="ARBA00004395"/>
    </source>
</evidence>
<dbReference type="Pfam" id="PF05038">
    <property type="entry name" value="Cytochrom_B558a"/>
    <property type="match status" value="1"/>
</dbReference>
<dbReference type="AlphaFoldDB" id="A0A1I8HDB9"/>
<dbReference type="InterPro" id="IPR029314">
    <property type="entry name" value="FANCI_S4"/>
</dbReference>
<proteinExistence type="inferred from homology"/>
<evidence type="ECO:0000256" key="2">
    <source>
        <dbReference type="ARBA" id="ARBA00005831"/>
    </source>
</evidence>
<dbReference type="Pfam" id="PF10191">
    <property type="entry name" value="COG7"/>
    <property type="match status" value="1"/>
</dbReference>
<evidence type="ECO:0000256" key="3">
    <source>
        <dbReference type="ARBA" id="ARBA00020984"/>
    </source>
</evidence>
<evidence type="ECO:0000256" key="6">
    <source>
        <dbReference type="ARBA" id="ARBA00023034"/>
    </source>
</evidence>
<accession>A0A1I8HDB9</accession>
<evidence type="ECO:0000256" key="5">
    <source>
        <dbReference type="ARBA" id="ARBA00022927"/>
    </source>
</evidence>
<keyword evidence="12" id="KW-1185">Reference proteome</keyword>
<evidence type="ECO:0000256" key="8">
    <source>
        <dbReference type="ARBA" id="ARBA00031345"/>
    </source>
</evidence>
<evidence type="ECO:0000256" key="7">
    <source>
        <dbReference type="ARBA" id="ARBA00023136"/>
    </source>
</evidence>
<dbReference type="GO" id="GO:0006890">
    <property type="term" value="P:retrograde vesicle-mediated transport, Golgi to endoplasmic reticulum"/>
    <property type="evidence" value="ECO:0007669"/>
    <property type="project" value="TreeGrafter"/>
</dbReference>
<dbReference type="PANTHER" id="PTHR21443">
    <property type="entry name" value="CONSERVED OLIGOMERIC GOLGI COMPLEX COMPONENT 7"/>
    <property type="match status" value="1"/>
</dbReference>
<dbReference type="GO" id="GO:0006886">
    <property type="term" value="P:intracellular protein transport"/>
    <property type="evidence" value="ECO:0007669"/>
    <property type="project" value="InterPro"/>
</dbReference>
<dbReference type="InterPro" id="IPR007732">
    <property type="entry name" value="Cyt_b558_asu"/>
</dbReference>
<keyword evidence="7" id="KW-0472">Membrane</keyword>
<dbReference type="GO" id="GO:0000139">
    <property type="term" value="C:Golgi membrane"/>
    <property type="evidence" value="ECO:0007669"/>
    <property type="project" value="UniProtKB-SubCell"/>
</dbReference>
<sequence>ILQSAEAYADLERLVELCGGELAPKIYDRVLQSQLAASRAAREAAEEAARRKKDKKQGKKNGGGGKKLAVDDGGKRRGGVKVDRDATAVPQLVYSIEQWEKALMQLCRKRSLGLMLRVRRAASRDFRIRLDEVQQALRRGEAPEDDGEGDIGEDDEEAEEDAAEEAEDDEEDNEDQGDESVEPETVESTEPPRKRAREISPLANENSLLSAGILTASSVFAIAAGGSRWGLGIYGLLLGPLLALLEYPRAFKVERRWQSRLYPLFRWPLIGKLYTRCVLHLVVALPCLFCLPLTAPSLSLLISACLYLAATLRGEKFCLPESDAMNRAYLPAGGRAYNAIAPHSTQRSDTPMDCTPIFEPDFDMKAWLNAAFAAGAADEPEGLDDADTANRLLAKLQSYQQEVGALLEESWTSAIAAVPRAAREMASVKQEALLLQDQLRSVKSQLERVEQETSASMAKLVEADRLKSRLQRASSALREADSWTSLSANLDDLLDSDDLAGIADRLAQLAQSLSMLDSSPDYASRQQQLESWRNQFEAQLAVHVYRAFAGRDTGECARLVGLLARIGRPAAANTHYQRWLTGYLADVWSAAAASAAGSAKQDDSQQAAEVAEDSQTAASEDDTDSKAAKAVETAESSLDALLSACRRELQASLLSDCRRLVLDCLARALPALRPSIPDVVRPKSTVADAAQPDLHVSLRRLSIMCQSAADLAALFPAAAAHDGTSSAMEESRTAALSGLLRPACPNLLADIEQAAAQQLSSDLGAIPMDQSDVDDTLGLLENATPLAMSSASRLSSACLTVSPPVCSARLARLLPAHLANYLRELSRVLGNVRAKLPDPSDDWSAVGVILRTGCLLGRLVDAAAQFAVEFSDSCLTAAASSDQLRLPDWTMLVYADSAEDDRRLLRELISALQDGRQPGWLREMRASCQAFCREQHRLLFGLLAKPVDRLLSALPGLPCWSPRPDDPAAAQQLPAFGYLASECVAQASAGIELWIECVAAHTMDKFVDRAMEIPQLTANSAVQQLITDANYLASCLDDLGVPLAIDCRPCATWSQPPTLPLSIGAPPKAPR</sequence>
<dbReference type="GO" id="GO:0017119">
    <property type="term" value="C:Golgi transport complex"/>
    <property type="evidence" value="ECO:0007669"/>
    <property type="project" value="InterPro"/>
</dbReference>
<feature type="region of interest" description="Disordered" evidence="10">
    <location>
        <begin position="46"/>
        <end position="82"/>
    </location>
</feature>
<dbReference type="InterPro" id="IPR019335">
    <property type="entry name" value="COG7"/>
</dbReference>
<feature type="coiled-coil region" evidence="9">
    <location>
        <begin position="389"/>
        <end position="452"/>
    </location>
</feature>
<feature type="compositionally biased region" description="Acidic residues" evidence="10">
    <location>
        <begin position="143"/>
        <end position="187"/>
    </location>
</feature>
<dbReference type="GO" id="GO:0020037">
    <property type="term" value="F:heme binding"/>
    <property type="evidence" value="ECO:0007669"/>
    <property type="project" value="InterPro"/>
</dbReference>
<comment type="subcellular location">
    <subcellularLocation>
        <location evidence="1">Golgi apparatus membrane</location>
        <topology evidence="1">Peripheral membrane protein</topology>
    </subcellularLocation>
</comment>
<dbReference type="Pfam" id="PF14678">
    <property type="entry name" value="FANCI_S4"/>
    <property type="match status" value="1"/>
</dbReference>
<protein>
    <recommendedName>
        <fullName evidence="3">Conserved oligomeric Golgi complex subunit 7</fullName>
    </recommendedName>
    <alternativeName>
        <fullName evidence="8">Component of oligomeric Golgi complex 7</fullName>
    </alternativeName>
</protein>
<evidence type="ECO:0000259" key="11">
    <source>
        <dbReference type="Pfam" id="PF14678"/>
    </source>
</evidence>
<comment type="similarity">
    <text evidence="2">Belongs to the COG7 family.</text>
</comment>
<reference evidence="13" key="1">
    <citation type="submission" date="2016-11" db="UniProtKB">
        <authorList>
            <consortium name="WormBaseParasite"/>
        </authorList>
    </citation>
    <scope>IDENTIFICATION</scope>
</reference>
<keyword evidence="6" id="KW-0333">Golgi apparatus</keyword>
<evidence type="ECO:0000313" key="12">
    <source>
        <dbReference type="Proteomes" id="UP000095280"/>
    </source>
</evidence>
<dbReference type="WBParaSite" id="maker-uti_cns_0005427-snap-gene-0.2-mRNA-1">
    <property type="protein sequence ID" value="maker-uti_cns_0005427-snap-gene-0.2-mRNA-1"/>
    <property type="gene ID" value="maker-uti_cns_0005427-snap-gene-0.2"/>
</dbReference>
<feature type="region of interest" description="Disordered" evidence="10">
    <location>
        <begin position="137"/>
        <end position="199"/>
    </location>
</feature>
<feature type="compositionally biased region" description="Basic residues" evidence="10">
    <location>
        <begin position="50"/>
        <end position="59"/>
    </location>
</feature>